<dbReference type="InterPro" id="IPR056337">
    <property type="entry name" value="LHD_YVC1"/>
</dbReference>
<evidence type="ECO:0000313" key="3">
    <source>
        <dbReference type="EMBL" id="KLO16355.1"/>
    </source>
</evidence>
<evidence type="ECO:0000256" key="1">
    <source>
        <dbReference type="SAM" id="Phobius"/>
    </source>
</evidence>
<keyword evidence="1" id="KW-1133">Transmembrane helix</keyword>
<dbReference type="PANTHER" id="PTHR35859:SF4">
    <property type="entry name" value="MEMBRANE CHANNEL PROTEIN, PUTATIVE (AFU_ORTHOLOGUE AFUA_6G11300)-RELATED"/>
    <property type="match status" value="1"/>
</dbReference>
<reference evidence="3 4" key="1">
    <citation type="submission" date="2015-04" db="EMBL/GenBank/DDBJ databases">
        <title>Complete genome sequence of Schizopora paradoxa KUC8140, a cosmopolitan wood degrader in East Asia.</title>
        <authorList>
            <consortium name="DOE Joint Genome Institute"/>
            <person name="Min B."/>
            <person name="Park H."/>
            <person name="Jang Y."/>
            <person name="Kim J.-J."/>
            <person name="Kim K.H."/>
            <person name="Pangilinan J."/>
            <person name="Lipzen A."/>
            <person name="Riley R."/>
            <person name="Grigoriev I.V."/>
            <person name="Spatafora J.W."/>
            <person name="Choi I.-G."/>
        </authorList>
    </citation>
    <scope>NUCLEOTIDE SEQUENCE [LARGE SCALE GENOMIC DNA]</scope>
    <source>
        <strain evidence="3 4">KUC8140</strain>
    </source>
</reference>
<keyword evidence="1" id="KW-0472">Membrane</keyword>
<dbReference type="Proteomes" id="UP000053477">
    <property type="component" value="Unassembled WGS sequence"/>
</dbReference>
<dbReference type="OrthoDB" id="301415at2759"/>
<dbReference type="EMBL" id="KQ085917">
    <property type="protein sequence ID" value="KLO16355.1"/>
    <property type="molecule type" value="Genomic_DNA"/>
</dbReference>
<dbReference type="InParanoid" id="A0A0H2RWC8"/>
<keyword evidence="4" id="KW-1185">Reference proteome</keyword>
<organism evidence="3 4">
    <name type="scientific">Schizopora paradoxa</name>
    <dbReference type="NCBI Taxonomy" id="27342"/>
    <lineage>
        <taxon>Eukaryota</taxon>
        <taxon>Fungi</taxon>
        <taxon>Dikarya</taxon>
        <taxon>Basidiomycota</taxon>
        <taxon>Agaricomycotina</taxon>
        <taxon>Agaricomycetes</taxon>
        <taxon>Hymenochaetales</taxon>
        <taxon>Schizoporaceae</taxon>
        <taxon>Schizopora</taxon>
    </lineage>
</organism>
<dbReference type="PANTHER" id="PTHR35859">
    <property type="entry name" value="NONSELECTIVE CATION CHANNEL PROTEIN"/>
    <property type="match status" value="1"/>
</dbReference>
<name>A0A0H2RWC8_9AGAM</name>
<dbReference type="Pfam" id="PF23190">
    <property type="entry name" value="LHD_TRPY1"/>
    <property type="match status" value="1"/>
</dbReference>
<feature type="transmembrane region" description="Helical" evidence="1">
    <location>
        <begin position="258"/>
        <end position="281"/>
    </location>
</feature>
<feature type="transmembrane region" description="Helical" evidence="1">
    <location>
        <begin position="425"/>
        <end position="446"/>
    </location>
</feature>
<dbReference type="AlphaFoldDB" id="A0A0H2RWC8"/>
<gene>
    <name evidence="3" type="ORF">SCHPADRAFT_914108</name>
</gene>
<dbReference type="InterPro" id="IPR052971">
    <property type="entry name" value="TRP_calcium_channel"/>
</dbReference>
<evidence type="ECO:0000313" key="4">
    <source>
        <dbReference type="Proteomes" id="UP000053477"/>
    </source>
</evidence>
<dbReference type="STRING" id="27342.A0A0H2RWC8"/>
<protein>
    <submittedName>
        <fullName evidence="3">Calcium activated cation channel</fullName>
    </submittedName>
</protein>
<keyword evidence="1" id="KW-0812">Transmembrane</keyword>
<proteinExistence type="predicted"/>
<feature type="transmembrane region" description="Helical" evidence="1">
    <location>
        <begin position="206"/>
        <end position="223"/>
    </location>
</feature>
<sequence length="561" mass="63899">MDDVEESSAHVASKATRPSPETLTKLVKRLRALTLKLLPVEVDPAQLTEPTSRFISPQVIQAYVQAAGDFTEALPYCLLRARQLYMWDANHNPADYDENFGRAIACEVLSRRILHKAPTDRHIGIMSMRYRHLSRDGEYSDMTSALELAIDTNRFHVVNCLWRGDLIQRNNENNDIEYVPFDESREYSIWDHLDPSRLTVPRSQNFFRVLIWLIFLAVYSQAVKSPLDRLDINHQFLDGWELCLYIYKTLRYFSWRAFGFWTVVSLITDVILVSAFTTRVLGIRTRDGSSGEIHYRSFQILSFVAPFIWSQGYSLQSVFRKCDALLSILGIGFAQGLYAIDAADGETEHGTLVVNALIQALLQFVQFGCPRAFQAFIDHHNLIGRLISIHRSLSKSMSVVDDAEAQYLAFFAGKTVGMIRAPDSYVYPAPFNLVEIFLIAPFELILSVKAYAKLNRRVMVVLFFVPLLLIAIWETNLDPTTNRYTKNWFLESDDCDAGEDPAIQDPEVEEDGGRTISKVPFEEIIKAFPDAKMSGETHILNDLAAMKEKLDLLIQTLGKKE</sequence>
<feature type="domain" description="YVC1 N-terminal linker helical" evidence="2">
    <location>
        <begin position="24"/>
        <end position="193"/>
    </location>
</feature>
<evidence type="ECO:0000259" key="2">
    <source>
        <dbReference type="Pfam" id="PF23190"/>
    </source>
</evidence>
<accession>A0A0H2RWC8</accession>
<feature type="transmembrane region" description="Helical" evidence="1">
    <location>
        <begin position="458"/>
        <end position="475"/>
    </location>
</feature>